<evidence type="ECO:0000313" key="10">
    <source>
        <dbReference type="EMBL" id="PRR78468.1"/>
    </source>
</evidence>
<evidence type="ECO:0000313" key="11">
    <source>
        <dbReference type="Proteomes" id="UP000239706"/>
    </source>
</evidence>
<dbReference type="PANTHER" id="PTHR10133">
    <property type="entry name" value="DNA POLYMERASE I"/>
    <property type="match status" value="1"/>
</dbReference>
<dbReference type="PROSITE" id="PS00447">
    <property type="entry name" value="DNA_POLYMERASE_A"/>
    <property type="match status" value="1"/>
</dbReference>
<dbReference type="Pfam" id="PF00476">
    <property type="entry name" value="DNA_pol_A"/>
    <property type="match status" value="1"/>
</dbReference>
<dbReference type="CDD" id="cd08642">
    <property type="entry name" value="DNA_pol_A_pol_I_A"/>
    <property type="match status" value="1"/>
</dbReference>
<accession>A0A2T0B3J6</accession>
<dbReference type="Gene3D" id="3.30.70.370">
    <property type="match status" value="1"/>
</dbReference>
<evidence type="ECO:0000259" key="9">
    <source>
        <dbReference type="SMART" id="SM00482"/>
    </source>
</evidence>
<dbReference type="GO" id="GO:0003677">
    <property type="term" value="F:DNA binding"/>
    <property type="evidence" value="ECO:0007669"/>
    <property type="project" value="UniProtKB-KW"/>
</dbReference>
<protein>
    <recommendedName>
        <fullName evidence="2">DNA-directed DNA polymerase</fullName>
        <ecNumber evidence="2">2.7.7.7</ecNumber>
    </recommendedName>
</protein>
<dbReference type="PANTHER" id="PTHR10133:SF27">
    <property type="entry name" value="DNA POLYMERASE NU"/>
    <property type="match status" value="1"/>
</dbReference>
<evidence type="ECO:0000256" key="6">
    <source>
        <dbReference type="ARBA" id="ARBA00022932"/>
    </source>
</evidence>
<dbReference type="SMART" id="SM00482">
    <property type="entry name" value="POLAc"/>
    <property type="match status" value="1"/>
</dbReference>
<dbReference type="Proteomes" id="UP000239706">
    <property type="component" value="Unassembled WGS sequence"/>
</dbReference>
<dbReference type="InterPro" id="IPR002298">
    <property type="entry name" value="DNA_polymerase_A"/>
</dbReference>
<evidence type="ECO:0000256" key="8">
    <source>
        <dbReference type="ARBA" id="ARBA00049244"/>
    </source>
</evidence>
<keyword evidence="7" id="KW-0238">DNA-binding</keyword>
<dbReference type="InterPro" id="IPR036397">
    <property type="entry name" value="RNaseH_sf"/>
</dbReference>
<evidence type="ECO:0000256" key="7">
    <source>
        <dbReference type="ARBA" id="ARBA00023125"/>
    </source>
</evidence>
<dbReference type="InterPro" id="IPR001098">
    <property type="entry name" value="DNA-dir_DNA_pol_A_palm_dom"/>
</dbReference>
<dbReference type="Gene3D" id="1.10.150.20">
    <property type="entry name" value="5' to 3' exonuclease, C-terminal subdomain"/>
    <property type="match status" value="1"/>
</dbReference>
<dbReference type="AlphaFoldDB" id="A0A2T0B3J6"/>
<evidence type="ECO:0000256" key="2">
    <source>
        <dbReference type="ARBA" id="ARBA00012417"/>
    </source>
</evidence>
<keyword evidence="3 10" id="KW-0808">Transferase</keyword>
<keyword evidence="4 10" id="KW-0548">Nucleotidyltransferase</keyword>
<dbReference type="SUPFAM" id="SSF53098">
    <property type="entry name" value="Ribonuclease H-like"/>
    <property type="match status" value="1"/>
</dbReference>
<proteinExistence type="inferred from homology"/>
<name>A0A2T0B3J6_9CLOT</name>
<dbReference type="InterPro" id="IPR012337">
    <property type="entry name" value="RNaseH-like_sf"/>
</dbReference>
<evidence type="ECO:0000256" key="5">
    <source>
        <dbReference type="ARBA" id="ARBA00022705"/>
    </source>
</evidence>
<dbReference type="Gene3D" id="3.30.420.10">
    <property type="entry name" value="Ribonuclease H-like superfamily/Ribonuclease H"/>
    <property type="match status" value="1"/>
</dbReference>
<dbReference type="GO" id="GO:0006302">
    <property type="term" value="P:double-strand break repair"/>
    <property type="evidence" value="ECO:0007669"/>
    <property type="project" value="TreeGrafter"/>
</dbReference>
<dbReference type="InterPro" id="IPR043502">
    <property type="entry name" value="DNA/RNA_pol_sf"/>
</dbReference>
<gene>
    <name evidence="10" type="primary">polA_2</name>
    <name evidence="10" type="ORF">CLLI_15520</name>
</gene>
<dbReference type="GO" id="GO:0003887">
    <property type="term" value="F:DNA-directed DNA polymerase activity"/>
    <property type="evidence" value="ECO:0007669"/>
    <property type="project" value="UniProtKB-KW"/>
</dbReference>
<sequence length="648" mass="73880">MKILAIDIETYSSVDLGKSGVYAYTEAEDFEILLMAYAYDDEEVQVVDLASGEKVPADVVEAITNPKVIKTAFNAQFERTCLSKYFKDEMPPEQWRCSMAHALTLGLPTSLAGVARCLNLEQQKMSEGKALIRYFSIPCKPTKANGGRTRNLPHHDKNKWETFKAYCKQDVEVERSIRKRLENYPMTDKELKLWFLDQRINDYGVRVNNELVENAIHCDEIYQKELVDEAIDLTELENPNSPAQLKTWLKDKHGIEVKSLSKAKVAELLDEVDDPIARRVLELRQDMSKTSVKKYETMERAMCKDERIRGLLQFYGANRTGRWAGRLVQVHNLPRNDMSDLDLARELLLAGDYETLELLFDSVPDVLSQLIRTAFIPSPNSRFIVADFSAIEARVIAWLAGEKWRMDVFNSHGKIYEASASQMFGVPVEEIHKGSVLRQKGKIAELALGYGGSKGALKAMGAIDMGLSEEELPELVSAWRKSNSNIVRLWWDVESAAIKAVKERTVVSMQYGLKFYFKSGVLFIRLPSGRSLAYVRPRIEIDERFNKDKLTYEGIEGMKWGRIDTYGGKLTENIIQAIARDCLAESMLRLEKYGYRIVFHVHDEVILDVPKDNGSLEEVEEIMGFDIPWAPGLPLRAEAFESDYYKKD</sequence>
<dbReference type="EC" id="2.7.7.7" evidence="2"/>
<evidence type="ECO:0000256" key="4">
    <source>
        <dbReference type="ARBA" id="ARBA00022695"/>
    </source>
</evidence>
<dbReference type="RefSeq" id="WP_106063654.1">
    <property type="nucleotide sequence ID" value="NZ_PVXO01000044.1"/>
</dbReference>
<comment type="caution">
    <text evidence="10">The sequence shown here is derived from an EMBL/GenBank/DDBJ whole genome shotgun (WGS) entry which is preliminary data.</text>
</comment>
<organism evidence="10 11">
    <name type="scientific">Clostridium liquoris</name>
    <dbReference type="NCBI Taxonomy" id="1289519"/>
    <lineage>
        <taxon>Bacteria</taxon>
        <taxon>Bacillati</taxon>
        <taxon>Bacillota</taxon>
        <taxon>Clostridia</taxon>
        <taxon>Eubacteriales</taxon>
        <taxon>Clostridiaceae</taxon>
        <taxon>Clostridium</taxon>
    </lineage>
</organism>
<comment type="similarity">
    <text evidence="1">Belongs to the DNA polymerase type-A family.</text>
</comment>
<evidence type="ECO:0000256" key="3">
    <source>
        <dbReference type="ARBA" id="ARBA00022679"/>
    </source>
</evidence>
<dbReference type="GO" id="GO:0006261">
    <property type="term" value="P:DNA-templated DNA replication"/>
    <property type="evidence" value="ECO:0007669"/>
    <property type="project" value="InterPro"/>
</dbReference>
<keyword evidence="11" id="KW-1185">Reference proteome</keyword>
<keyword evidence="6" id="KW-0239">DNA-directed DNA polymerase</keyword>
<comment type="catalytic activity">
    <reaction evidence="8">
        <text>DNA(n) + a 2'-deoxyribonucleoside 5'-triphosphate = DNA(n+1) + diphosphate</text>
        <dbReference type="Rhea" id="RHEA:22508"/>
        <dbReference type="Rhea" id="RHEA-COMP:17339"/>
        <dbReference type="Rhea" id="RHEA-COMP:17340"/>
        <dbReference type="ChEBI" id="CHEBI:33019"/>
        <dbReference type="ChEBI" id="CHEBI:61560"/>
        <dbReference type="ChEBI" id="CHEBI:173112"/>
        <dbReference type="EC" id="2.7.7.7"/>
    </reaction>
</comment>
<evidence type="ECO:0000256" key="1">
    <source>
        <dbReference type="ARBA" id="ARBA00007705"/>
    </source>
</evidence>
<reference evidence="10 11" key="1">
    <citation type="submission" date="2018-03" db="EMBL/GenBank/DDBJ databases">
        <title>Genome sequence of Clostridium liquoris DSM 100320.</title>
        <authorList>
            <person name="Poehlein A."/>
            <person name="Daniel R."/>
        </authorList>
    </citation>
    <scope>NUCLEOTIDE SEQUENCE [LARGE SCALE GENOMIC DNA]</scope>
    <source>
        <strain evidence="10 11">DSM 100320</strain>
    </source>
</reference>
<keyword evidence="5" id="KW-0235">DNA replication</keyword>
<feature type="domain" description="DNA-directed DNA polymerase family A palm" evidence="9">
    <location>
        <begin position="368"/>
        <end position="613"/>
    </location>
</feature>
<dbReference type="OrthoDB" id="9764911at2"/>
<dbReference type="EMBL" id="PVXO01000044">
    <property type="protein sequence ID" value="PRR78468.1"/>
    <property type="molecule type" value="Genomic_DNA"/>
</dbReference>
<dbReference type="InterPro" id="IPR019760">
    <property type="entry name" value="DNA-dir_DNA_pol_A_CS"/>
</dbReference>
<dbReference type="SUPFAM" id="SSF56672">
    <property type="entry name" value="DNA/RNA polymerases"/>
    <property type="match status" value="1"/>
</dbReference>